<gene>
    <name evidence="1" type="ORF">PXEA_LOCUS26617</name>
</gene>
<evidence type="ECO:0000313" key="1">
    <source>
        <dbReference type="EMBL" id="VEL33177.1"/>
    </source>
</evidence>
<evidence type="ECO:0000313" key="2">
    <source>
        <dbReference type="Proteomes" id="UP000784294"/>
    </source>
</evidence>
<organism evidence="1 2">
    <name type="scientific">Protopolystoma xenopodis</name>
    <dbReference type="NCBI Taxonomy" id="117903"/>
    <lineage>
        <taxon>Eukaryota</taxon>
        <taxon>Metazoa</taxon>
        <taxon>Spiralia</taxon>
        <taxon>Lophotrochozoa</taxon>
        <taxon>Platyhelminthes</taxon>
        <taxon>Monogenea</taxon>
        <taxon>Polyopisthocotylea</taxon>
        <taxon>Polystomatidea</taxon>
        <taxon>Polystomatidae</taxon>
        <taxon>Protopolystoma</taxon>
    </lineage>
</organism>
<dbReference type="Proteomes" id="UP000784294">
    <property type="component" value="Unassembled WGS sequence"/>
</dbReference>
<accession>A0A3S5CSL4</accession>
<dbReference type="AlphaFoldDB" id="A0A3S5CSL4"/>
<protein>
    <submittedName>
        <fullName evidence="1">Uncharacterized protein</fullName>
    </submittedName>
</protein>
<keyword evidence="2" id="KW-1185">Reference proteome</keyword>
<sequence>MSQLCEFPRPHPKQAWRGMALRTPCRLKGLSHTRRLEPGRVWQPRNEGTASLNHVVSTPPSTHIYYPPAPNHSRLPSLSAIPLEPLINPVLFWSEHQSRLDLRRLASIYVKSNQVEGPWVRLGRQVGLFNLENCKYTQSLVNANSTRAPNKYATTTFRAQVVHSRIIPASSSESDAIVCALRDAALGNKNSTRQLSRNPVTTGYWTGWNKVIRLKLGLTSSSGLRLSVPPLPTGCLGSTPPVRAGRVEQADSVWTCDKKTR</sequence>
<proteinExistence type="predicted"/>
<dbReference type="EMBL" id="CAAALY010245293">
    <property type="protein sequence ID" value="VEL33177.1"/>
    <property type="molecule type" value="Genomic_DNA"/>
</dbReference>
<comment type="caution">
    <text evidence="1">The sequence shown here is derived from an EMBL/GenBank/DDBJ whole genome shotgun (WGS) entry which is preliminary data.</text>
</comment>
<name>A0A3S5CSL4_9PLAT</name>
<reference evidence="1" key="1">
    <citation type="submission" date="2018-11" db="EMBL/GenBank/DDBJ databases">
        <authorList>
            <consortium name="Pathogen Informatics"/>
        </authorList>
    </citation>
    <scope>NUCLEOTIDE SEQUENCE</scope>
</reference>